<feature type="region of interest" description="Disordered" evidence="1">
    <location>
        <begin position="518"/>
        <end position="546"/>
    </location>
</feature>
<dbReference type="SUPFAM" id="SSF53335">
    <property type="entry name" value="S-adenosyl-L-methionine-dependent methyltransferases"/>
    <property type="match status" value="1"/>
</dbReference>
<dbReference type="RefSeq" id="XP_040626425.1">
    <property type="nucleotide sequence ID" value="XM_040773326.1"/>
</dbReference>
<keyword evidence="4" id="KW-1185">Reference proteome</keyword>
<evidence type="ECO:0000313" key="3">
    <source>
        <dbReference type="EMBL" id="EJT99527.1"/>
    </source>
</evidence>
<dbReference type="EMBL" id="JH795869">
    <property type="protein sequence ID" value="EJT99527.1"/>
    <property type="molecule type" value="Genomic_DNA"/>
</dbReference>
<dbReference type="InterPro" id="IPR041698">
    <property type="entry name" value="Methyltransf_25"/>
</dbReference>
<organism evidence="3 4">
    <name type="scientific">Dacryopinax primogenitus (strain DJM 731)</name>
    <name type="common">Brown rot fungus</name>
    <dbReference type="NCBI Taxonomy" id="1858805"/>
    <lineage>
        <taxon>Eukaryota</taxon>
        <taxon>Fungi</taxon>
        <taxon>Dikarya</taxon>
        <taxon>Basidiomycota</taxon>
        <taxon>Agaricomycotina</taxon>
        <taxon>Dacrymycetes</taxon>
        <taxon>Dacrymycetales</taxon>
        <taxon>Dacrymycetaceae</taxon>
        <taxon>Dacryopinax</taxon>
    </lineage>
</organism>
<protein>
    <submittedName>
        <fullName evidence="3">S-adenosyl-L-methionine-dependent methyltransferase</fullName>
    </submittedName>
</protein>
<dbReference type="Proteomes" id="UP000030653">
    <property type="component" value="Unassembled WGS sequence"/>
</dbReference>
<accession>M5G6Z2</accession>
<dbReference type="PANTHER" id="PTHR43591:SF24">
    <property type="entry name" value="2-METHOXY-6-POLYPRENYL-1,4-BENZOQUINOL METHYLASE, MITOCHONDRIAL"/>
    <property type="match status" value="1"/>
</dbReference>
<feature type="region of interest" description="Disordered" evidence="1">
    <location>
        <begin position="170"/>
        <end position="208"/>
    </location>
</feature>
<dbReference type="PANTHER" id="PTHR43591">
    <property type="entry name" value="METHYLTRANSFERASE"/>
    <property type="match status" value="1"/>
</dbReference>
<feature type="domain" description="Methyltransferase" evidence="2">
    <location>
        <begin position="280"/>
        <end position="367"/>
    </location>
</feature>
<evidence type="ECO:0000259" key="2">
    <source>
        <dbReference type="Pfam" id="PF13649"/>
    </source>
</evidence>
<keyword evidence="3" id="KW-0489">Methyltransferase</keyword>
<dbReference type="HOGENOM" id="CLU_498760_0_0_1"/>
<evidence type="ECO:0000313" key="4">
    <source>
        <dbReference type="Proteomes" id="UP000030653"/>
    </source>
</evidence>
<dbReference type="Pfam" id="PF13649">
    <property type="entry name" value="Methyltransf_25"/>
    <property type="match status" value="1"/>
</dbReference>
<evidence type="ECO:0000256" key="1">
    <source>
        <dbReference type="SAM" id="MobiDB-lite"/>
    </source>
</evidence>
<feature type="region of interest" description="Disordered" evidence="1">
    <location>
        <begin position="12"/>
        <end position="86"/>
    </location>
</feature>
<dbReference type="GO" id="GO:0008168">
    <property type="term" value="F:methyltransferase activity"/>
    <property type="evidence" value="ECO:0007669"/>
    <property type="project" value="UniProtKB-KW"/>
</dbReference>
<dbReference type="Gene3D" id="3.40.50.150">
    <property type="entry name" value="Vaccinia Virus protein VP39"/>
    <property type="match status" value="1"/>
</dbReference>
<keyword evidence="3" id="KW-0808">Transferase</keyword>
<dbReference type="InterPro" id="IPR029063">
    <property type="entry name" value="SAM-dependent_MTases_sf"/>
</dbReference>
<dbReference type="OMA" id="WIEIVEM"/>
<dbReference type="AlphaFoldDB" id="M5G6Z2"/>
<feature type="compositionally biased region" description="Low complexity" evidence="1">
    <location>
        <begin position="44"/>
        <end position="74"/>
    </location>
</feature>
<dbReference type="OrthoDB" id="2013972at2759"/>
<proteinExistence type="predicted"/>
<gene>
    <name evidence="3" type="ORF">DACRYDRAFT_23646</name>
</gene>
<dbReference type="GO" id="GO:0032259">
    <property type="term" value="P:methylation"/>
    <property type="evidence" value="ECO:0007669"/>
    <property type="project" value="UniProtKB-KW"/>
</dbReference>
<name>M5G6Z2_DACPD</name>
<dbReference type="CDD" id="cd02440">
    <property type="entry name" value="AdoMet_MTases"/>
    <property type="match status" value="1"/>
</dbReference>
<reference evidence="3 4" key="1">
    <citation type="journal article" date="2012" name="Science">
        <title>The Paleozoic origin of enzymatic lignin decomposition reconstructed from 31 fungal genomes.</title>
        <authorList>
            <person name="Floudas D."/>
            <person name="Binder M."/>
            <person name="Riley R."/>
            <person name="Barry K."/>
            <person name="Blanchette R.A."/>
            <person name="Henrissat B."/>
            <person name="Martinez A.T."/>
            <person name="Otillar R."/>
            <person name="Spatafora J.W."/>
            <person name="Yadav J.S."/>
            <person name="Aerts A."/>
            <person name="Benoit I."/>
            <person name="Boyd A."/>
            <person name="Carlson A."/>
            <person name="Copeland A."/>
            <person name="Coutinho P.M."/>
            <person name="de Vries R.P."/>
            <person name="Ferreira P."/>
            <person name="Findley K."/>
            <person name="Foster B."/>
            <person name="Gaskell J."/>
            <person name="Glotzer D."/>
            <person name="Gorecki P."/>
            <person name="Heitman J."/>
            <person name="Hesse C."/>
            <person name="Hori C."/>
            <person name="Igarashi K."/>
            <person name="Jurgens J.A."/>
            <person name="Kallen N."/>
            <person name="Kersten P."/>
            <person name="Kohler A."/>
            <person name="Kuees U."/>
            <person name="Kumar T.K.A."/>
            <person name="Kuo A."/>
            <person name="LaButti K."/>
            <person name="Larrondo L.F."/>
            <person name="Lindquist E."/>
            <person name="Ling A."/>
            <person name="Lombard V."/>
            <person name="Lucas S."/>
            <person name="Lundell T."/>
            <person name="Martin R."/>
            <person name="McLaughlin D.J."/>
            <person name="Morgenstern I."/>
            <person name="Morin E."/>
            <person name="Murat C."/>
            <person name="Nagy L.G."/>
            <person name="Nolan M."/>
            <person name="Ohm R.A."/>
            <person name="Patyshakuliyeva A."/>
            <person name="Rokas A."/>
            <person name="Ruiz-Duenas F.J."/>
            <person name="Sabat G."/>
            <person name="Salamov A."/>
            <person name="Samejima M."/>
            <person name="Schmutz J."/>
            <person name="Slot J.C."/>
            <person name="St John F."/>
            <person name="Stenlid J."/>
            <person name="Sun H."/>
            <person name="Sun S."/>
            <person name="Syed K."/>
            <person name="Tsang A."/>
            <person name="Wiebenga A."/>
            <person name="Young D."/>
            <person name="Pisabarro A."/>
            <person name="Eastwood D.C."/>
            <person name="Martin F."/>
            <person name="Cullen D."/>
            <person name="Grigoriev I.V."/>
            <person name="Hibbett D.S."/>
        </authorList>
    </citation>
    <scope>NUCLEOTIDE SEQUENCE [LARGE SCALE GENOMIC DNA]</scope>
    <source>
        <strain evidence="3 4">DJM-731 SS1</strain>
    </source>
</reference>
<dbReference type="STRING" id="1858805.M5G6Z2"/>
<dbReference type="GeneID" id="63688388"/>
<sequence length="546" mass="61731">MNYWDVVIADPATPPLRPRTVDEPSYHASATSVSRHTLPPRELSNTTYSPVTTSYSPAIPPTSATTSPTPVYAPRPHDSYNNRQQRQHIPQPLISPLPSIIEPASPNTAALVYKRITPYPNLSNLPNSYTGFHPALYPDAPETPLNYNEYVHPIHPHRFHVDQQYPNINEASPARRGRAPSPEEPGYPSRHAGATENRPMKTPPTEAPPAALDPYDDFFEFVAGRQVPRRPCVYGLPIDEEERTRLDIGHQMILRAQPGLFLGPVKDVLECSSGDDRKHILDVGTGNGSWAAEVANLHKNAIVHAIDLIPLSRQLPNNAHFFRQDVNRGISMKSEMYDLVHARNLQLGIPDYPKFIDECARVLKPRGLVNLIEGDWDIFDSDGNPVTLYKNPGWFHWIQAWRGAVMQKNIDLQAPQKTDQWLKDSPYFTDVKATAHWMPVGPWTNDADMNQLGEVVWENLKYLIPSIRPLLTEYYRGDQVTADIIVQHAWAELASPHSHVFMRWRFFWGRRNNRPYHPGGPLPRRLRKGKDKATAPAKSEPSSARA</sequence>